<gene>
    <name evidence="2" type="ORF">ACFSQP_03215</name>
</gene>
<evidence type="ECO:0000313" key="2">
    <source>
        <dbReference type="EMBL" id="MFD2550819.1"/>
    </source>
</evidence>
<accession>A0ABW5KQC6</accession>
<feature type="chain" id="PRO_5045458666" description="DUF4136 domain-containing protein" evidence="1">
    <location>
        <begin position="22"/>
        <end position="222"/>
    </location>
</feature>
<feature type="signal peptide" evidence="1">
    <location>
        <begin position="1"/>
        <end position="21"/>
    </location>
</feature>
<proteinExistence type="predicted"/>
<evidence type="ECO:0000256" key="1">
    <source>
        <dbReference type="SAM" id="SignalP"/>
    </source>
</evidence>
<dbReference type="RefSeq" id="WP_376891721.1">
    <property type="nucleotide sequence ID" value="NZ_JBHULS010000001.1"/>
</dbReference>
<keyword evidence="3" id="KW-1185">Reference proteome</keyword>
<name>A0ABW5KQC6_9FLAO</name>
<evidence type="ECO:0008006" key="4">
    <source>
        <dbReference type="Google" id="ProtNLM"/>
    </source>
</evidence>
<sequence>MKNTFTLAVLLLIFASSCSSIKVLDAWKSDSISDFQDNKVLVISRTDNKSVRIAFETELAKELRANGIQATESFKEMPEFSHDKELNQEQLTNFRSFLKNEGYNGIVLTVVKDYQERTQTTQDGGYYAGATYWPSYYPAYYGGFYGYYANPFSYSTYGSYVPMTATTQVIKTYVVETVAYDLTKADGKQLAAVVTTQIDDPQNIRKNAADYTAKITKALTRK</sequence>
<dbReference type="EMBL" id="JBHULS010000001">
    <property type="protein sequence ID" value="MFD2550819.1"/>
    <property type="molecule type" value="Genomic_DNA"/>
</dbReference>
<reference evidence="3" key="1">
    <citation type="journal article" date="2019" name="Int. J. Syst. Evol. Microbiol.">
        <title>The Global Catalogue of Microorganisms (GCM) 10K type strain sequencing project: providing services to taxonomists for standard genome sequencing and annotation.</title>
        <authorList>
            <consortium name="The Broad Institute Genomics Platform"/>
            <consortium name="The Broad Institute Genome Sequencing Center for Infectious Disease"/>
            <person name="Wu L."/>
            <person name="Ma J."/>
        </authorList>
    </citation>
    <scope>NUCLEOTIDE SEQUENCE [LARGE SCALE GENOMIC DNA]</scope>
    <source>
        <strain evidence="3">KCTC 42587</strain>
    </source>
</reference>
<dbReference type="PROSITE" id="PS51257">
    <property type="entry name" value="PROKAR_LIPOPROTEIN"/>
    <property type="match status" value="1"/>
</dbReference>
<comment type="caution">
    <text evidence="2">The sequence shown here is derived from an EMBL/GenBank/DDBJ whole genome shotgun (WGS) entry which is preliminary data.</text>
</comment>
<organism evidence="2 3">
    <name type="scientific">Bizionia sediminis</name>
    <dbReference type="NCBI Taxonomy" id="1737064"/>
    <lineage>
        <taxon>Bacteria</taxon>
        <taxon>Pseudomonadati</taxon>
        <taxon>Bacteroidota</taxon>
        <taxon>Flavobacteriia</taxon>
        <taxon>Flavobacteriales</taxon>
        <taxon>Flavobacteriaceae</taxon>
        <taxon>Bizionia</taxon>
    </lineage>
</organism>
<keyword evidence="1" id="KW-0732">Signal</keyword>
<dbReference type="Proteomes" id="UP001597472">
    <property type="component" value="Unassembled WGS sequence"/>
</dbReference>
<protein>
    <recommendedName>
        <fullName evidence="4">DUF4136 domain-containing protein</fullName>
    </recommendedName>
</protein>
<evidence type="ECO:0000313" key="3">
    <source>
        <dbReference type="Proteomes" id="UP001597472"/>
    </source>
</evidence>